<dbReference type="PANTHER" id="PTHR30371:SF0">
    <property type="entry name" value="SEC-INDEPENDENT PROTEIN TRANSLOCASE PROTEIN TATC, CHLOROPLASTIC-RELATED"/>
    <property type="match status" value="1"/>
</dbReference>
<feature type="transmembrane region" description="Helical" evidence="7">
    <location>
        <begin position="126"/>
        <end position="148"/>
    </location>
</feature>
<comment type="similarity">
    <text evidence="7">Belongs to the TatC family.</text>
</comment>
<feature type="transmembrane region" description="Helical" evidence="7">
    <location>
        <begin position="24"/>
        <end position="42"/>
    </location>
</feature>
<dbReference type="Pfam" id="PF00902">
    <property type="entry name" value="TatC"/>
    <property type="match status" value="1"/>
</dbReference>
<feature type="transmembrane region" description="Helical" evidence="7">
    <location>
        <begin position="171"/>
        <end position="198"/>
    </location>
</feature>
<evidence type="ECO:0000256" key="7">
    <source>
        <dbReference type="HAMAP-Rule" id="MF_00902"/>
    </source>
</evidence>
<dbReference type="NCBIfam" id="TIGR00945">
    <property type="entry name" value="tatC"/>
    <property type="match status" value="1"/>
</dbReference>
<dbReference type="PRINTS" id="PR01840">
    <property type="entry name" value="TATCFAMILY"/>
</dbReference>
<keyword evidence="3 7" id="KW-0653">Protein transport</keyword>
<comment type="subcellular location">
    <subcellularLocation>
        <location evidence="7">Cell membrane</location>
        <topology evidence="7">Multi-pass membrane protein</topology>
    </subcellularLocation>
    <subcellularLocation>
        <location evidence="1">Membrane</location>
        <topology evidence="1">Multi-pass membrane protein</topology>
    </subcellularLocation>
</comment>
<name>A0A2G6K7N9_9ACTN</name>
<dbReference type="EMBL" id="PDSL01000069">
    <property type="protein sequence ID" value="PIE31687.1"/>
    <property type="molecule type" value="Genomic_DNA"/>
</dbReference>
<organism evidence="8 9">
    <name type="scientific">Ilumatobacter coccineus</name>
    <dbReference type="NCBI Taxonomy" id="467094"/>
    <lineage>
        <taxon>Bacteria</taxon>
        <taxon>Bacillati</taxon>
        <taxon>Actinomycetota</taxon>
        <taxon>Acidimicrobiia</taxon>
        <taxon>Acidimicrobiales</taxon>
        <taxon>Ilumatobacteraceae</taxon>
        <taxon>Ilumatobacter</taxon>
    </lineage>
</organism>
<keyword evidence="5 7" id="KW-0811">Translocation</keyword>
<feature type="transmembrane region" description="Helical" evidence="7">
    <location>
        <begin position="210"/>
        <end position="226"/>
    </location>
</feature>
<evidence type="ECO:0000256" key="4">
    <source>
        <dbReference type="ARBA" id="ARBA00022989"/>
    </source>
</evidence>
<dbReference type="Proteomes" id="UP000230914">
    <property type="component" value="Unassembled WGS sequence"/>
</dbReference>
<comment type="function">
    <text evidence="7">Part of the twin-arginine translocation (Tat) system that transports large folded proteins containing a characteristic twin-arginine motif in their signal peptide across membranes. Together with TatB, TatC is part of a receptor directly interacting with Tat signal peptides.</text>
</comment>
<keyword evidence="6 7" id="KW-0472">Membrane</keyword>
<evidence type="ECO:0000256" key="3">
    <source>
        <dbReference type="ARBA" id="ARBA00022927"/>
    </source>
</evidence>
<dbReference type="AlphaFoldDB" id="A0A2G6K7N9"/>
<dbReference type="PANTHER" id="PTHR30371">
    <property type="entry name" value="SEC-INDEPENDENT PROTEIN TRANSLOCASE PROTEIN TATC"/>
    <property type="match status" value="1"/>
</dbReference>
<dbReference type="GO" id="GO:0043953">
    <property type="term" value="P:protein transport by the Tat complex"/>
    <property type="evidence" value="ECO:0007669"/>
    <property type="project" value="UniProtKB-UniRule"/>
</dbReference>
<evidence type="ECO:0000313" key="8">
    <source>
        <dbReference type="EMBL" id="PIE31687.1"/>
    </source>
</evidence>
<feature type="transmembrane region" description="Helical" evidence="7">
    <location>
        <begin position="232"/>
        <end position="255"/>
    </location>
</feature>
<evidence type="ECO:0000256" key="6">
    <source>
        <dbReference type="ARBA" id="ARBA00023136"/>
    </source>
</evidence>
<dbReference type="GO" id="GO:0009977">
    <property type="term" value="F:proton motive force dependent protein transmembrane transporter activity"/>
    <property type="evidence" value="ECO:0007669"/>
    <property type="project" value="TreeGrafter"/>
</dbReference>
<keyword evidence="2 7" id="KW-0812">Transmembrane</keyword>
<evidence type="ECO:0000256" key="1">
    <source>
        <dbReference type="ARBA" id="ARBA00004141"/>
    </source>
</evidence>
<reference evidence="8 9" key="1">
    <citation type="submission" date="2017-10" db="EMBL/GenBank/DDBJ databases">
        <title>Novel microbial diversity and functional potential in the marine mammal oral microbiome.</title>
        <authorList>
            <person name="Dudek N.K."/>
            <person name="Sun C.L."/>
            <person name="Burstein D."/>
            <person name="Kantor R.S."/>
            <person name="Aliaga Goltsman D.S."/>
            <person name="Bik E.M."/>
            <person name="Thomas B.C."/>
            <person name="Banfield J.F."/>
            <person name="Relman D.A."/>
        </authorList>
    </citation>
    <scope>NUCLEOTIDE SEQUENCE [LARGE SCALE GENOMIC DNA]</scope>
    <source>
        <strain evidence="8">DOLJORAL78_61_10</strain>
    </source>
</reference>
<keyword evidence="7" id="KW-0813">Transport</keyword>
<comment type="subunit">
    <text evidence="7">The Tat system comprises two distinct complexes: a TatABC complex, containing multiple copies of TatA, TatB and TatC subunits, and a separate TatA complex, containing only TatA subunits. Substrates initially bind to the TatABC complex, which probably triggers association of the separate TatA complex to form the active translocon.</text>
</comment>
<gene>
    <name evidence="7 8" type="primary">tatC</name>
    <name evidence="8" type="ORF">CSA55_05150</name>
</gene>
<dbReference type="GO" id="GO:0033281">
    <property type="term" value="C:TAT protein transport complex"/>
    <property type="evidence" value="ECO:0007669"/>
    <property type="project" value="UniProtKB-UniRule"/>
</dbReference>
<dbReference type="GO" id="GO:0065002">
    <property type="term" value="P:intracellular protein transmembrane transport"/>
    <property type="evidence" value="ECO:0007669"/>
    <property type="project" value="TreeGrafter"/>
</dbReference>
<comment type="caution">
    <text evidence="8">The sequence shown here is derived from an EMBL/GenBank/DDBJ whole genome shotgun (WGS) entry which is preliminary data.</text>
</comment>
<evidence type="ECO:0000256" key="2">
    <source>
        <dbReference type="ARBA" id="ARBA00022692"/>
    </source>
</evidence>
<proteinExistence type="inferred from homology"/>
<protein>
    <recommendedName>
        <fullName evidence="7">Sec-independent protein translocase protein TatC</fullName>
    </recommendedName>
</protein>
<accession>A0A2G6K7N9</accession>
<keyword evidence="4 7" id="KW-1133">Transmembrane helix</keyword>
<dbReference type="InterPro" id="IPR002033">
    <property type="entry name" value="TatC"/>
</dbReference>
<feature type="transmembrane region" description="Helical" evidence="7">
    <location>
        <begin position="93"/>
        <end position="114"/>
    </location>
</feature>
<evidence type="ECO:0000256" key="5">
    <source>
        <dbReference type="ARBA" id="ARBA00023010"/>
    </source>
</evidence>
<dbReference type="HAMAP" id="MF_00902">
    <property type="entry name" value="TatC"/>
    <property type="match status" value="1"/>
</dbReference>
<sequence length="262" mass="28896">MSEATADSGQMTLMEHLAELRMRLVRVALAVMIGIVIMIALWDPILTFLTGPYRSLCESHADGFCGDAYDRASDVVKLTILSPTEGLSTRFQISFYGGIVLALPVILWQVWRFVMPALHKHERKYALGFVLSSTILFIAGGFVAYMTLERALEFLIAWAGTNVSQEFQVSAYIHLVTFMVAAFGVGFTAPVFLVFLQLIGLVKWQVLLKGWRYAIVGTVILAAAITPSGDPWSLAALSVPMLVLYFVAVLIGWAVQRGRSDE</sequence>
<evidence type="ECO:0000313" key="9">
    <source>
        <dbReference type="Proteomes" id="UP000230914"/>
    </source>
</evidence>
<keyword evidence="7" id="KW-1003">Cell membrane</keyword>